<reference evidence="2" key="1">
    <citation type="journal article" date="2017" name="Front. Plant Sci.">
        <title>Climate Clever Clovers: New Paradigm to Reduce the Environmental Footprint of Ruminants by Breeding Low Methanogenic Forages Utilizing Haplotype Variation.</title>
        <authorList>
            <person name="Kaur P."/>
            <person name="Appels R."/>
            <person name="Bayer P.E."/>
            <person name="Keeble-Gagnere G."/>
            <person name="Wang J."/>
            <person name="Hirakawa H."/>
            <person name="Shirasawa K."/>
            <person name="Vercoe P."/>
            <person name="Stefanova K."/>
            <person name="Durmic Z."/>
            <person name="Nichols P."/>
            <person name="Revell C."/>
            <person name="Isobe S.N."/>
            <person name="Edwards D."/>
            <person name="Erskine W."/>
        </authorList>
    </citation>
    <scope>NUCLEOTIDE SEQUENCE [LARGE SCALE GENOMIC DNA]</scope>
    <source>
        <strain evidence="2">cv. Daliak</strain>
    </source>
</reference>
<evidence type="ECO:0008006" key="3">
    <source>
        <dbReference type="Google" id="ProtNLM"/>
    </source>
</evidence>
<dbReference type="InterPro" id="IPR012340">
    <property type="entry name" value="NA-bd_OB-fold"/>
</dbReference>
<dbReference type="CDD" id="cd04481">
    <property type="entry name" value="RPA1_DBD_B_like"/>
    <property type="match status" value="1"/>
</dbReference>
<name>A0A2Z6MBQ1_TRISU</name>
<dbReference type="EMBL" id="DF973389">
    <property type="protein sequence ID" value="GAU29158.1"/>
    <property type="molecule type" value="Genomic_DNA"/>
</dbReference>
<proteinExistence type="predicted"/>
<dbReference type="AlphaFoldDB" id="A0A2Z6MBQ1"/>
<protein>
    <recommendedName>
        <fullName evidence="3">DUF223 domain-containing protein</fullName>
    </recommendedName>
</protein>
<accession>A0A2Z6MBQ1</accession>
<dbReference type="Proteomes" id="UP000242715">
    <property type="component" value="Unassembled WGS sequence"/>
</dbReference>
<evidence type="ECO:0000313" key="2">
    <source>
        <dbReference type="Proteomes" id="UP000242715"/>
    </source>
</evidence>
<keyword evidence="2" id="KW-1185">Reference proteome</keyword>
<gene>
    <name evidence="1" type="ORF">TSUD_275770</name>
</gene>
<sequence length="452" mass="50162">MSLMKKFTPVSKLHSLRLDWSIMGKMIQATVPTPCVNRFIDILFEDGVYIIEFFSVKENVSSCMYTLSRFKLDFCMDVIGVITDVFCQVPYENTGVMEISVRVRLADTRGCCDCILLGDCANQLEGMLNGCTSDVPILVLQFVKIVARKGDVCVQSVENVTRVLLNPHFIEVDQFKIDMGYFTNSIPLVKKEYYSSSKSCKELEFNGFYPHKTVYELIHTLEDGVFVLCGKIVGLFKVDQWFYHVCHCGAFLNIGFGSYYCVYCHLSVFSAAAKCKFQIGIQDGTSGALLPMSESLLQGIESVNNNGACFALSSSGEKILADKVILMIVKKTVRPDELSDDIVDVLRVTDDIDMINQFHFHGTNFTPLKSMFQGSSAQLTPVFGNIGVESSMVRCVGRGKNLLIEDGFNLMLNDGPPSSHKKSNDFKVPNDNVVLIGGISSEGSTSSISRRV</sequence>
<evidence type="ECO:0000313" key="1">
    <source>
        <dbReference type="EMBL" id="GAU29158.1"/>
    </source>
</evidence>
<organism evidence="1 2">
    <name type="scientific">Trifolium subterraneum</name>
    <name type="common">Subterranean clover</name>
    <dbReference type="NCBI Taxonomy" id="3900"/>
    <lineage>
        <taxon>Eukaryota</taxon>
        <taxon>Viridiplantae</taxon>
        <taxon>Streptophyta</taxon>
        <taxon>Embryophyta</taxon>
        <taxon>Tracheophyta</taxon>
        <taxon>Spermatophyta</taxon>
        <taxon>Magnoliopsida</taxon>
        <taxon>eudicotyledons</taxon>
        <taxon>Gunneridae</taxon>
        <taxon>Pentapetalae</taxon>
        <taxon>rosids</taxon>
        <taxon>fabids</taxon>
        <taxon>Fabales</taxon>
        <taxon>Fabaceae</taxon>
        <taxon>Papilionoideae</taxon>
        <taxon>50 kb inversion clade</taxon>
        <taxon>NPAAA clade</taxon>
        <taxon>Hologalegina</taxon>
        <taxon>IRL clade</taxon>
        <taxon>Trifolieae</taxon>
        <taxon>Trifolium</taxon>
    </lineage>
</organism>
<dbReference type="OrthoDB" id="1744497at2759"/>
<dbReference type="Gene3D" id="2.40.50.140">
    <property type="entry name" value="Nucleic acid-binding proteins"/>
    <property type="match status" value="2"/>
</dbReference>